<keyword evidence="2" id="KW-1185">Reference proteome</keyword>
<organism evidence="1 2">
    <name type="scientific">Rhodopirellula europaea 6C</name>
    <dbReference type="NCBI Taxonomy" id="1263867"/>
    <lineage>
        <taxon>Bacteria</taxon>
        <taxon>Pseudomonadati</taxon>
        <taxon>Planctomycetota</taxon>
        <taxon>Planctomycetia</taxon>
        <taxon>Pirellulales</taxon>
        <taxon>Pirellulaceae</taxon>
        <taxon>Rhodopirellula</taxon>
    </lineage>
</organism>
<dbReference type="PATRIC" id="fig|1263867.3.peg.3088"/>
<protein>
    <submittedName>
        <fullName evidence="1">Uncharacterized protein</fullName>
    </submittedName>
</protein>
<evidence type="ECO:0000313" key="1">
    <source>
        <dbReference type="EMBL" id="EMB16522.1"/>
    </source>
</evidence>
<reference evidence="1" key="1">
    <citation type="submission" date="2012-11" db="EMBL/GenBank/DDBJ databases">
        <title>Permanent draft genomes of Rhodopirellula europaea strain SH398 and 6C.</title>
        <authorList>
            <person name="Richter M."/>
            <person name="Richter-Heitmann T."/>
            <person name="Frank C."/>
            <person name="Harder J."/>
            <person name="Glockner F.O."/>
        </authorList>
    </citation>
    <scope>NUCLEOTIDE SEQUENCE</scope>
    <source>
        <strain evidence="1">6C</strain>
    </source>
</reference>
<name>M2AV08_9BACT</name>
<gene>
    <name evidence="1" type="ORF">RE6C_02887</name>
</gene>
<accession>M2AV08</accession>
<dbReference type="Proteomes" id="UP000011529">
    <property type="component" value="Unassembled WGS sequence"/>
</dbReference>
<proteinExistence type="predicted"/>
<reference evidence="1" key="2">
    <citation type="journal article" date="2013" name="Mar. Genomics">
        <title>Expression of sulfatases in Rhodopirellula baltica and the diversity of sulfatases in the genus Rhodopirellula.</title>
        <authorList>
            <person name="Wegner C.E."/>
            <person name="Richter-Heitmann T."/>
            <person name="Klindworth A."/>
            <person name="Klockow C."/>
            <person name="Richter M."/>
            <person name="Achstetter T."/>
            <person name="Glockner F.O."/>
            <person name="Harder J."/>
        </authorList>
    </citation>
    <scope>NUCLEOTIDE SEQUENCE [LARGE SCALE GENOMIC DNA]</scope>
    <source>
        <strain evidence="1">6C</strain>
    </source>
</reference>
<dbReference type="EMBL" id="ANMO01000120">
    <property type="protein sequence ID" value="EMB16522.1"/>
    <property type="molecule type" value="Genomic_DNA"/>
</dbReference>
<dbReference type="RefSeq" id="WP_008657386.1">
    <property type="nucleotide sequence ID" value="NZ_ANMO01000120.1"/>
</dbReference>
<dbReference type="AlphaFoldDB" id="M2AV08"/>
<evidence type="ECO:0000313" key="2">
    <source>
        <dbReference type="Proteomes" id="UP000011529"/>
    </source>
</evidence>
<sequence>MSPDFLSEFLSEFVCEQGYAFTSSGKCLNGDYPMSRDKIAHPAIASGQSSVNQEWL</sequence>
<comment type="caution">
    <text evidence="1">The sequence shown here is derived from an EMBL/GenBank/DDBJ whole genome shotgun (WGS) entry which is preliminary data.</text>
</comment>